<name>A0A3N0XXV9_ANAGA</name>
<sequence length="115" mass="11906">MLSRSSWRGHRRHSRVVHSICGGSLTGNRAGQGSGSGPFTLQTLQQGFPSVQAGGVWEVAGPDPEPGLQGFILQQAGDGKGVLMRGDDLQVPVIGDRVQVRNGRDAGKCSAGAGD</sequence>
<reference evidence="2 3" key="1">
    <citation type="submission" date="2018-10" db="EMBL/GenBank/DDBJ databases">
        <title>Genome assembly for a Yunnan-Guizhou Plateau 3E fish, Anabarilius grahami (Regan), and its evolutionary and genetic applications.</title>
        <authorList>
            <person name="Jiang W."/>
        </authorList>
    </citation>
    <scope>NUCLEOTIDE SEQUENCE [LARGE SCALE GENOMIC DNA]</scope>
    <source>
        <strain evidence="2">AG-KIZ</strain>
        <tissue evidence="2">Muscle</tissue>
    </source>
</reference>
<protein>
    <submittedName>
        <fullName evidence="2">Uncharacterized protein</fullName>
    </submittedName>
</protein>
<comment type="caution">
    <text evidence="2">The sequence shown here is derived from an EMBL/GenBank/DDBJ whole genome shotgun (WGS) entry which is preliminary data.</text>
</comment>
<evidence type="ECO:0000313" key="2">
    <source>
        <dbReference type="EMBL" id="ROK23423.1"/>
    </source>
</evidence>
<organism evidence="2 3">
    <name type="scientific">Anabarilius grahami</name>
    <name type="common">Kanglang fish</name>
    <name type="synonym">Barilius grahami</name>
    <dbReference type="NCBI Taxonomy" id="495550"/>
    <lineage>
        <taxon>Eukaryota</taxon>
        <taxon>Metazoa</taxon>
        <taxon>Chordata</taxon>
        <taxon>Craniata</taxon>
        <taxon>Vertebrata</taxon>
        <taxon>Euteleostomi</taxon>
        <taxon>Actinopterygii</taxon>
        <taxon>Neopterygii</taxon>
        <taxon>Teleostei</taxon>
        <taxon>Ostariophysi</taxon>
        <taxon>Cypriniformes</taxon>
        <taxon>Xenocyprididae</taxon>
        <taxon>Xenocypridinae</taxon>
        <taxon>Xenocypridinae incertae sedis</taxon>
        <taxon>Anabarilius</taxon>
    </lineage>
</organism>
<proteinExistence type="predicted"/>
<dbReference type="Proteomes" id="UP000281406">
    <property type="component" value="Unassembled WGS sequence"/>
</dbReference>
<accession>A0A3N0XXV9</accession>
<evidence type="ECO:0000256" key="1">
    <source>
        <dbReference type="SAM" id="MobiDB-lite"/>
    </source>
</evidence>
<evidence type="ECO:0000313" key="3">
    <source>
        <dbReference type="Proteomes" id="UP000281406"/>
    </source>
</evidence>
<feature type="region of interest" description="Disordered" evidence="1">
    <location>
        <begin position="21"/>
        <end position="40"/>
    </location>
</feature>
<keyword evidence="3" id="KW-1185">Reference proteome</keyword>
<dbReference type="EMBL" id="RJVU01057542">
    <property type="protein sequence ID" value="ROK23423.1"/>
    <property type="molecule type" value="Genomic_DNA"/>
</dbReference>
<gene>
    <name evidence="2" type="ORF">DPX16_16467</name>
</gene>
<dbReference type="AlphaFoldDB" id="A0A3N0XXV9"/>